<accession>A0ACC0LAG3</accession>
<evidence type="ECO:0000313" key="2">
    <source>
        <dbReference type="Proteomes" id="UP001062846"/>
    </source>
</evidence>
<proteinExistence type="predicted"/>
<comment type="caution">
    <text evidence="1">The sequence shown here is derived from an EMBL/GenBank/DDBJ whole genome shotgun (WGS) entry which is preliminary data.</text>
</comment>
<reference evidence="1" key="1">
    <citation type="submission" date="2022-02" db="EMBL/GenBank/DDBJ databases">
        <title>Plant Genome Project.</title>
        <authorList>
            <person name="Zhang R.-G."/>
        </authorList>
    </citation>
    <scope>NUCLEOTIDE SEQUENCE</scope>
    <source>
        <strain evidence="1">AT1</strain>
    </source>
</reference>
<organism evidence="1 2">
    <name type="scientific">Rhododendron molle</name>
    <name type="common">Chinese azalea</name>
    <name type="synonym">Azalea mollis</name>
    <dbReference type="NCBI Taxonomy" id="49168"/>
    <lineage>
        <taxon>Eukaryota</taxon>
        <taxon>Viridiplantae</taxon>
        <taxon>Streptophyta</taxon>
        <taxon>Embryophyta</taxon>
        <taxon>Tracheophyta</taxon>
        <taxon>Spermatophyta</taxon>
        <taxon>Magnoliopsida</taxon>
        <taxon>eudicotyledons</taxon>
        <taxon>Gunneridae</taxon>
        <taxon>Pentapetalae</taxon>
        <taxon>asterids</taxon>
        <taxon>Ericales</taxon>
        <taxon>Ericaceae</taxon>
        <taxon>Ericoideae</taxon>
        <taxon>Rhodoreae</taxon>
        <taxon>Rhododendron</taxon>
    </lineage>
</organism>
<gene>
    <name evidence="1" type="ORF">RHMOL_Rhmol13G0213800</name>
</gene>
<dbReference type="EMBL" id="CM046400">
    <property type="protein sequence ID" value="KAI8525231.1"/>
    <property type="molecule type" value="Genomic_DNA"/>
</dbReference>
<dbReference type="Proteomes" id="UP001062846">
    <property type="component" value="Chromosome 13"/>
</dbReference>
<protein>
    <submittedName>
        <fullName evidence="1">Uncharacterized protein</fullName>
    </submittedName>
</protein>
<name>A0ACC0LAG3_RHOML</name>
<evidence type="ECO:0000313" key="1">
    <source>
        <dbReference type="EMBL" id="KAI8525231.1"/>
    </source>
</evidence>
<keyword evidence="2" id="KW-1185">Reference proteome</keyword>
<sequence>MSCNVRYETYQFYSLDASATPLPPPTSGKDAITTLQSLQYDLSTIRAVTNNFSDDNKIDSQEQEKLDWPQRYKVIQGIAQGMLYLHEYSRLRIIHRDLKSGNILLDGDMNAKISDFGMSRIFGVDQTQAVTSRVVGTYGYISPEYAMHGQFSVKSDVFSSSVVLLEIISGKKTNSFYNPDCVENLLSYAWKLWKDGTPLDSIDPALEGSYSRNEHYFHTQVNATIVFVKQLG</sequence>